<dbReference type="AlphaFoldDB" id="A0A2U3LP09"/>
<dbReference type="EMBL" id="OMOF01000658">
    <property type="protein sequence ID" value="SPF53677.1"/>
    <property type="molecule type" value="Genomic_DNA"/>
</dbReference>
<proteinExistence type="predicted"/>
<gene>
    <name evidence="1" type="ORF">SBF1_6910003</name>
</gene>
<reference evidence="2" key="1">
    <citation type="submission" date="2018-02" db="EMBL/GenBank/DDBJ databases">
        <authorList>
            <person name="Hausmann B."/>
        </authorList>
    </citation>
    <scope>NUCLEOTIDE SEQUENCE [LARGE SCALE GENOMIC DNA]</scope>
    <source>
        <strain evidence="2">Peat soil MAG SbF1</strain>
    </source>
</reference>
<evidence type="ECO:0000313" key="1">
    <source>
        <dbReference type="EMBL" id="SPF53677.1"/>
    </source>
</evidence>
<evidence type="ECO:0000313" key="2">
    <source>
        <dbReference type="Proteomes" id="UP000238916"/>
    </source>
</evidence>
<dbReference type="Proteomes" id="UP000238916">
    <property type="component" value="Unassembled WGS sequence"/>
</dbReference>
<protein>
    <submittedName>
        <fullName evidence="1">Uncharacterized protein</fullName>
    </submittedName>
</protein>
<organism evidence="1 2">
    <name type="scientific">Candidatus Desulfosporosinus infrequens</name>
    <dbReference type="NCBI Taxonomy" id="2043169"/>
    <lineage>
        <taxon>Bacteria</taxon>
        <taxon>Bacillati</taxon>
        <taxon>Bacillota</taxon>
        <taxon>Clostridia</taxon>
        <taxon>Eubacteriales</taxon>
        <taxon>Desulfitobacteriaceae</taxon>
        <taxon>Desulfosporosinus</taxon>
    </lineage>
</organism>
<sequence length="84" mass="9471">MEIKSPDANESLKRFFGDGLVLRNKDNSIETFELNPNEARTLEIEAYGDNSSNSHWSGSLNTPIVVLFNEQGERTFASTSYELK</sequence>
<accession>A0A2U3LP09</accession>
<name>A0A2U3LP09_9FIRM</name>